<dbReference type="Pfam" id="PF13472">
    <property type="entry name" value="Lipase_GDSL_2"/>
    <property type="match status" value="1"/>
</dbReference>
<sequence length="185" mass="19339">MAFGDSLTAGYGLPAGQGFTDRLQVWLRENGLPEAKVINAGVSGDTSSGGRSRLEWALAGVPGGKPDLVILELGANDGLRGVTPTITRENLTAMVAAFKEKEIPILLAGMLAPPNLGPDYAAVFNPIYPTLAEQDGVTLYPFFLDGVAADPTLNQSDGMHPNEEGVAIIVSKIGPEVLKLLTEAP</sequence>
<reference evidence="2" key="1">
    <citation type="submission" date="2023-01" db="EMBL/GenBank/DDBJ databases">
        <title>The genome sequence of Kordiimonadaceae bacterium 6D33.</title>
        <authorList>
            <person name="Liu Y."/>
        </authorList>
    </citation>
    <scope>NUCLEOTIDE SEQUENCE</scope>
    <source>
        <strain evidence="2">6D33</strain>
    </source>
</reference>
<evidence type="ECO:0000259" key="1">
    <source>
        <dbReference type="Pfam" id="PF13472"/>
    </source>
</evidence>
<gene>
    <name evidence="2" type="ORF">PH603_03935</name>
</gene>
<protein>
    <submittedName>
        <fullName evidence="2">Arylesterase</fullName>
    </submittedName>
</protein>
<dbReference type="SUPFAM" id="SSF52266">
    <property type="entry name" value="SGNH hydrolase"/>
    <property type="match status" value="1"/>
</dbReference>
<dbReference type="CDD" id="cd01822">
    <property type="entry name" value="Lysophospholipase_L1_like"/>
    <property type="match status" value="1"/>
</dbReference>
<dbReference type="KEGG" id="gso:PH603_03935"/>
<dbReference type="InterPro" id="IPR036514">
    <property type="entry name" value="SGNH_hydro_sf"/>
</dbReference>
<name>A0AAE9XRI3_9PROT</name>
<proteinExistence type="predicted"/>
<dbReference type="AlphaFoldDB" id="A0AAE9XRI3"/>
<organism evidence="2 3">
    <name type="scientific">Gimibacter soli</name>
    <dbReference type="NCBI Taxonomy" id="3024400"/>
    <lineage>
        <taxon>Bacteria</taxon>
        <taxon>Pseudomonadati</taxon>
        <taxon>Pseudomonadota</taxon>
        <taxon>Alphaproteobacteria</taxon>
        <taxon>Kordiimonadales</taxon>
        <taxon>Temperatibacteraceae</taxon>
        <taxon>Gimibacter</taxon>
    </lineage>
</organism>
<dbReference type="InterPro" id="IPR051532">
    <property type="entry name" value="Ester_Hydrolysis_Enzymes"/>
</dbReference>
<dbReference type="Proteomes" id="UP001217500">
    <property type="component" value="Chromosome"/>
</dbReference>
<dbReference type="Gene3D" id="3.40.50.1110">
    <property type="entry name" value="SGNH hydrolase"/>
    <property type="match status" value="1"/>
</dbReference>
<feature type="domain" description="SGNH hydrolase-type esterase" evidence="1">
    <location>
        <begin position="2"/>
        <end position="167"/>
    </location>
</feature>
<dbReference type="InterPro" id="IPR013830">
    <property type="entry name" value="SGNH_hydro"/>
</dbReference>
<evidence type="ECO:0000313" key="3">
    <source>
        <dbReference type="Proteomes" id="UP001217500"/>
    </source>
</evidence>
<evidence type="ECO:0000313" key="2">
    <source>
        <dbReference type="EMBL" id="WCL54907.1"/>
    </source>
</evidence>
<dbReference type="PANTHER" id="PTHR30383">
    <property type="entry name" value="THIOESTERASE 1/PROTEASE 1/LYSOPHOSPHOLIPASE L1"/>
    <property type="match status" value="1"/>
</dbReference>
<dbReference type="EMBL" id="CP116805">
    <property type="protein sequence ID" value="WCL54907.1"/>
    <property type="molecule type" value="Genomic_DNA"/>
</dbReference>
<accession>A0AAE9XRI3</accession>
<keyword evidence="3" id="KW-1185">Reference proteome</keyword>
<dbReference type="PANTHER" id="PTHR30383:SF24">
    <property type="entry name" value="THIOESTERASE 1_PROTEASE 1_LYSOPHOSPHOLIPASE L1"/>
    <property type="match status" value="1"/>
</dbReference>
<dbReference type="GO" id="GO:0004622">
    <property type="term" value="F:phosphatidylcholine lysophospholipase activity"/>
    <property type="evidence" value="ECO:0007669"/>
    <property type="project" value="TreeGrafter"/>
</dbReference>